<evidence type="ECO:0000256" key="3">
    <source>
        <dbReference type="ARBA" id="ARBA00022842"/>
    </source>
</evidence>
<evidence type="ECO:0000256" key="2">
    <source>
        <dbReference type="ARBA" id="ARBA00022801"/>
    </source>
</evidence>
<dbReference type="RefSeq" id="WP_100129600.1">
    <property type="nucleotide sequence ID" value="NZ_CADDYI010000038.1"/>
</dbReference>
<dbReference type="AlphaFoldDB" id="A0A2N9Y8J1"/>
<organism evidence="4 5">
    <name type="scientific">Bartonella tribocorum</name>
    <dbReference type="NCBI Taxonomy" id="85701"/>
    <lineage>
        <taxon>Bacteria</taxon>
        <taxon>Pseudomonadati</taxon>
        <taxon>Pseudomonadota</taxon>
        <taxon>Alphaproteobacteria</taxon>
        <taxon>Hyphomicrobiales</taxon>
        <taxon>Bartonellaceae</taxon>
        <taxon>Bartonella</taxon>
    </lineage>
</organism>
<dbReference type="InterPro" id="IPR036412">
    <property type="entry name" value="HAD-like_sf"/>
</dbReference>
<dbReference type="GO" id="GO:0046872">
    <property type="term" value="F:metal ion binding"/>
    <property type="evidence" value="ECO:0007669"/>
    <property type="project" value="UniProtKB-KW"/>
</dbReference>
<dbReference type="InterPro" id="IPR050582">
    <property type="entry name" value="HAD-like_SerB"/>
</dbReference>
<evidence type="ECO:0000313" key="4">
    <source>
        <dbReference type="EMBL" id="PIT68024.1"/>
    </source>
</evidence>
<reference evidence="4 5" key="1">
    <citation type="submission" date="2017-06" db="EMBL/GenBank/DDBJ databases">
        <title>Draft genome of Bartonella tribocorum strain L103, isolated from a rodent in Laos.</title>
        <authorList>
            <person name="Hadjadj L."/>
            <person name="Jiyipong T."/>
            <person name="Morand S."/>
            <person name="Diene S.M."/>
            <person name="Rolain J.-M."/>
        </authorList>
    </citation>
    <scope>NUCLEOTIDE SEQUENCE [LARGE SCALE GENOMIC DNA]</scope>
    <source>
        <strain evidence="4 5">L103</strain>
    </source>
</reference>
<proteinExistence type="predicted"/>
<accession>A0A2N9Y8J1</accession>
<evidence type="ECO:0000256" key="1">
    <source>
        <dbReference type="ARBA" id="ARBA00022723"/>
    </source>
</evidence>
<dbReference type="PANTHER" id="PTHR43344">
    <property type="entry name" value="PHOSPHOSERINE PHOSPHATASE"/>
    <property type="match status" value="1"/>
</dbReference>
<protein>
    <submittedName>
        <fullName evidence="4">HAD family hydrolase</fullName>
    </submittedName>
</protein>
<dbReference type="InterPro" id="IPR023214">
    <property type="entry name" value="HAD_sf"/>
</dbReference>
<evidence type="ECO:0000313" key="5">
    <source>
        <dbReference type="Proteomes" id="UP000229839"/>
    </source>
</evidence>
<dbReference type="EMBL" id="NJGE01000029">
    <property type="protein sequence ID" value="PIT68024.1"/>
    <property type="molecule type" value="Genomic_DNA"/>
</dbReference>
<dbReference type="Pfam" id="PF12710">
    <property type="entry name" value="HAD"/>
    <property type="match status" value="1"/>
</dbReference>
<name>A0A2N9Y8J1_9HYPH</name>
<dbReference type="SUPFAM" id="SSF56784">
    <property type="entry name" value="HAD-like"/>
    <property type="match status" value="1"/>
</dbReference>
<gene>
    <name evidence="4" type="ORF">CER18_08615</name>
</gene>
<dbReference type="Proteomes" id="UP000229839">
    <property type="component" value="Unassembled WGS sequence"/>
</dbReference>
<keyword evidence="2 4" id="KW-0378">Hydrolase</keyword>
<dbReference type="GO" id="GO:0016787">
    <property type="term" value="F:hydrolase activity"/>
    <property type="evidence" value="ECO:0007669"/>
    <property type="project" value="UniProtKB-KW"/>
</dbReference>
<sequence>MNRRFYEFFAGRAVAEVTRCAETWAKRALINPTFLIQEVVTELKSHHSQKIEPVLVSGSFIEILAPIAEHLGVPYILATKLLHDGQKYNGRFVPPQTIGVGKALAIQDFIEKHGGDLKNCWAYGDDISDEHMLKLVGHPVAVIGDPLLEAYAHKHGWRCLNLPKESQTLAFSSKKVFPFNETSLHEISVL</sequence>
<keyword evidence="3" id="KW-0460">Magnesium</keyword>
<dbReference type="OrthoDB" id="8456564at2"/>
<dbReference type="Gene3D" id="3.40.50.1000">
    <property type="entry name" value="HAD superfamily/HAD-like"/>
    <property type="match status" value="1"/>
</dbReference>
<keyword evidence="1" id="KW-0479">Metal-binding</keyword>
<dbReference type="PANTHER" id="PTHR43344:SF13">
    <property type="entry name" value="PHOSPHATASE RV3661-RELATED"/>
    <property type="match status" value="1"/>
</dbReference>
<comment type="caution">
    <text evidence="4">The sequence shown here is derived from an EMBL/GenBank/DDBJ whole genome shotgun (WGS) entry which is preliminary data.</text>
</comment>
<dbReference type="NCBIfam" id="TIGR01488">
    <property type="entry name" value="HAD-SF-IB"/>
    <property type="match status" value="1"/>
</dbReference>